<dbReference type="GO" id="GO:0003700">
    <property type="term" value="F:DNA-binding transcription factor activity"/>
    <property type="evidence" value="ECO:0007669"/>
    <property type="project" value="TreeGrafter"/>
</dbReference>
<dbReference type="PANTHER" id="PTHR30055">
    <property type="entry name" value="HTH-TYPE TRANSCRIPTIONAL REGULATOR RUTR"/>
    <property type="match status" value="1"/>
</dbReference>
<dbReference type="PANTHER" id="PTHR30055:SF160">
    <property type="entry name" value="TRANSCRIPTIONAL REGULATORY PROTEIN (PROBABLY ASNC-FAMILY)-RELATED"/>
    <property type="match status" value="1"/>
</dbReference>
<dbReference type="Gene3D" id="1.10.357.10">
    <property type="entry name" value="Tetracycline Repressor, domain 2"/>
    <property type="match status" value="1"/>
</dbReference>
<accession>A0A7M3SVP8</accession>
<evidence type="ECO:0000256" key="2">
    <source>
        <dbReference type="PROSITE-ProRule" id="PRU00335"/>
    </source>
</evidence>
<name>A0A7M3SVP8_9ACTN</name>
<dbReference type="RefSeq" id="WP_161926152.1">
    <property type="nucleotide sequence ID" value="NZ_BJOU01000001.1"/>
</dbReference>
<dbReference type="EMBL" id="BJOU01000001">
    <property type="protein sequence ID" value="GED96722.1"/>
    <property type="molecule type" value="Genomic_DNA"/>
</dbReference>
<dbReference type="Proteomes" id="UP000444980">
    <property type="component" value="Unassembled WGS sequence"/>
</dbReference>
<feature type="DNA-binding region" description="H-T-H motif" evidence="2">
    <location>
        <begin position="45"/>
        <end position="64"/>
    </location>
</feature>
<keyword evidence="1 2" id="KW-0238">DNA-binding</keyword>
<reference evidence="5" key="1">
    <citation type="submission" date="2019-06" db="EMBL/GenBank/DDBJ databases">
        <title>Gordonia isolated from sludge of a wastewater treatment plant.</title>
        <authorList>
            <person name="Tamura T."/>
            <person name="Aoyama K."/>
            <person name="Kang Y."/>
            <person name="Saito S."/>
            <person name="Akiyama N."/>
            <person name="Yazawa K."/>
            <person name="Gonoi T."/>
            <person name="Mikami Y."/>
        </authorList>
    </citation>
    <scope>NUCLEOTIDE SEQUENCE [LARGE SCALE GENOMIC DNA]</scope>
    <source>
        <strain evidence="5">NBRC 107697</strain>
    </source>
</reference>
<gene>
    <name evidence="4" type="ORF">nbrc107697_07610</name>
</gene>
<evidence type="ECO:0000256" key="1">
    <source>
        <dbReference type="ARBA" id="ARBA00023125"/>
    </source>
</evidence>
<evidence type="ECO:0000313" key="5">
    <source>
        <dbReference type="Proteomes" id="UP000444980"/>
    </source>
</evidence>
<dbReference type="InterPro" id="IPR050109">
    <property type="entry name" value="HTH-type_TetR-like_transc_reg"/>
</dbReference>
<protein>
    <submittedName>
        <fullName evidence="4">AsnC family transcriptional regulator</fullName>
    </submittedName>
</protein>
<feature type="domain" description="HTH tetR-type" evidence="3">
    <location>
        <begin position="23"/>
        <end position="82"/>
    </location>
</feature>
<dbReference type="Pfam" id="PF00440">
    <property type="entry name" value="TetR_N"/>
    <property type="match status" value="1"/>
</dbReference>
<dbReference type="InterPro" id="IPR009057">
    <property type="entry name" value="Homeodomain-like_sf"/>
</dbReference>
<dbReference type="AlphaFoldDB" id="A0A7M3SVP8"/>
<organism evidence="4 5">
    <name type="scientific">Gordonia crocea</name>
    <dbReference type="NCBI Taxonomy" id="589162"/>
    <lineage>
        <taxon>Bacteria</taxon>
        <taxon>Bacillati</taxon>
        <taxon>Actinomycetota</taxon>
        <taxon>Actinomycetes</taxon>
        <taxon>Mycobacteriales</taxon>
        <taxon>Gordoniaceae</taxon>
        <taxon>Gordonia</taxon>
    </lineage>
</organism>
<proteinExistence type="predicted"/>
<sequence length="240" mass="26628">MPNASVATKRADARTTRWAEHRVKVRAEFVDASIRAIDTIGPQATLDDICAELGVRKPKLYRFFDDKNDLYHAILENVVETLWDRLSGTLNIYEDSAEQIVRRLVAKYAETISEHPNLVLFLASGQYAAATGDGEHPLIVARASIDRAAHVAEGLLSNVISSHQQFELMIHSVFGMAASAADWWIRTDKPANDSLTKEQFVDQITRSAIGIVTANLDEGVELDLNQPLHIAMGVDEDDDF</sequence>
<comment type="caution">
    <text evidence="4">The sequence shown here is derived from an EMBL/GenBank/DDBJ whole genome shotgun (WGS) entry which is preliminary data.</text>
</comment>
<evidence type="ECO:0000259" key="3">
    <source>
        <dbReference type="PROSITE" id="PS50977"/>
    </source>
</evidence>
<keyword evidence="5" id="KW-1185">Reference proteome</keyword>
<dbReference type="InterPro" id="IPR036271">
    <property type="entry name" value="Tet_transcr_reg_TetR-rel_C_sf"/>
</dbReference>
<dbReference type="OrthoDB" id="4542604at2"/>
<dbReference type="SUPFAM" id="SSF48498">
    <property type="entry name" value="Tetracyclin repressor-like, C-terminal domain"/>
    <property type="match status" value="1"/>
</dbReference>
<dbReference type="GO" id="GO:0000976">
    <property type="term" value="F:transcription cis-regulatory region binding"/>
    <property type="evidence" value="ECO:0007669"/>
    <property type="project" value="TreeGrafter"/>
</dbReference>
<dbReference type="InterPro" id="IPR001647">
    <property type="entry name" value="HTH_TetR"/>
</dbReference>
<dbReference type="PROSITE" id="PS50977">
    <property type="entry name" value="HTH_TETR_2"/>
    <property type="match status" value="1"/>
</dbReference>
<dbReference type="SUPFAM" id="SSF46689">
    <property type="entry name" value="Homeodomain-like"/>
    <property type="match status" value="1"/>
</dbReference>
<evidence type="ECO:0000313" key="4">
    <source>
        <dbReference type="EMBL" id="GED96722.1"/>
    </source>
</evidence>